<name>A0A671QIC5_9TELE</name>
<dbReference type="AlphaFoldDB" id="A0A671QIC5"/>
<feature type="domain" description="C2H2-type" evidence="20">
    <location>
        <begin position="1089"/>
        <end position="1116"/>
    </location>
</feature>
<evidence type="ECO:0000256" key="16">
    <source>
        <dbReference type="ARBA" id="ARBA00062861"/>
    </source>
</evidence>
<feature type="domain" description="C2H2-type" evidence="20">
    <location>
        <begin position="702"/>
        <end position="729"/>
    </location>
</feature>
<sequence>CVCVYVCIPQNIGNTSQYLVVPHFKHNHTMENDPTPNCEVHICEQCCAEFSSTTDLYQHQKDCSKDQLVLIVSENESLDYPPSGLKINSPFFNNEENLDGVTSNDHTEELCDFSDDRTSVEADEFLHTFKNSSHDIGKKSHLYHDNENSDYADGFSSEFSTVLPQENTLLELCKLSAINSNVFIENLENTKVAVAQFSHETSLNPKTSCRKASDSKMAASGLIEQLLTLQEQQVQQLKLIEEIRCQIMLLATQNSDTPVATNTYNGLSQTSSLIKLSSHLSEQLTAAAGLVENLAANVKPSKHVISQNTQDDLRGDKGNFQMTDENRGNPSKVGSDLCSNQSLNGNTVSETADGTAHLKNPAQSPASITDGILNKLQMPHKPNSLNISAPCSLPSIGAIAEDLNALTALAQHRKAKPLNISECEHKRPSEDCILKHKCRFCAKVFGSDSALQIHLRSHTGERPYKCNICGNRFSTRGNLKVHFQRHKEKYPNILMNPYPVPEHLDNVSTSTGIPYGMSLPPEKPALNWLDSKPLVGNSLGFRLPSSLPSLLPIIKKEEEGVSITKHHSPVVSEVCERRNGHQEVFGRSPLLISNEKFQEVTQPLSVATLLSSSGEGSRDDINTLVNTTLITELKLEQLETKFLFGSLPNPPGASETSKLEQLVENIDKKSTDHNECAICHRVLSCQSALKMHYRTHTGERRFKCRMCGRAFTTKGNLKTHYSIHRSMTPLRIQHSCPICQEKFTNAMVLQQHIHMHMGGHIPNVPLHDSCAEPMDQDADSVDGRTLEEDTLSSENMDVMEGASDSKYPASLLDSLCSSPASSEFAIATGTESQIAVSNVENLSNVDKLILGNESVDGDCSTLRLSSLDSDHESVGRRILAITETTPSWNPSSPNGSAYERQGYTTTDRNLKSAESKISSLQPNLTVSRLLDGTSGDTPKDSLIMIFPFNECGSLKSNVCDICNKTFACQSALDIHYRSHTNERPFICTSCNRGFSTKGNLKQHMLTHQMRELPSQLFEPANQILIFPPNQFLPSMEPIIPWKRTDHNGLIRKDPKDSHTGIVSSTASTLPALSTPKLTPTPLRRTAKQHFCHTCGKTFSSSSALQIHERTHTGEKPFACNICGRAFTTKGNLKVHMGTHMWSSSPARRGCRLSVDGPFLRSNSEQFQDSSPKDVVGKVRNGNSLGLWSQYTSLTSGLGARTNEIPVIQNGVIPHMSISAGQLENIEKLQLNRALPWLERLSENGATFHFRQLVEDNKTTATN</sequence>
<evidence type="ECO:0000256" key="13">
    <source>
        <dbReference type="ARBA" id="ARBA00023242"/>
    </source>
</evidence>
<evidence type="ECO:0000256" key="17">
    <source>
        <dbReference type="ARBA" id="ARBA00069282"/>
    </source>
</evidence>
<dbReference type="FunFam" id="3.30.160.60:FF:000025">
    <property type="entry name" value="Spalt-like transcription factor 1"/>
    <property type="match status" value="1"/>
</dbReference>
<dbReference type="FunFam" id="3.30.160.60:FF:000302">
    <property type="entry name" value="Spalt-like transcription factor 1"/>
    <property type="match status" value="1"/>
</dbReference>
<evidence type="ECO:0000256" key="12">
    <source>
        <dbReference type="ARBA" id="ARBA00023163"/>
    </source>
</evidence>
<feature type="domain" description="C2H2-type" evidence="20">
    <location>
        <begin position="464"/>
        <end position="491"/>
    </location>
</feature>
<dbReference type="GO" id="GO:0008270">
    <property type="term" value="F:zinc ion binding"/>
    <property type="evidence" value="ECO:0007669"/>
    <property type="project" value="UniProtKB-KW"/>
</dbReference>
<comment type="function">
    <text evidence="15">Transcriptional repressor involved in organogenesis. Plays an essential role in ureteric bud invasion during kidney development.</text>
</comment>
<dbReference type="GO" id="GO:0000978">
    <property type="term" value="F:RNA polymerase II cis-regulatory region sequence-specific DNA binding"/>
    <property type="evidence" value="ECO:0007669"/>
    <property type="project" value="TreeGrafter"/>
</dbReference>
<gene>
    <name evidence="21" type="primary">LOC107679982</name>
</gene>
<evidence type="ECO:0000256" key="9">
    <source>
        <dbReference type="ARBA" id="ARBA00022843"/>
    </source>
</evidence>
<reference evidence="21" key="2">
    <citation type="submission" date="2025-09" db="UniProtKB">
        <authorList>
            <consortium name="Ensembl"/>
        </authorList>
    </citation>
    <scope>IDENTIFICATION</scope>
</reference>
<dbReference type="Pfam" id="PF12874">
    <property type="entry name" value="zf-met"/>
    <property type="match status" value="2"/>
</dbReference>
<dbReference type="GO" id="GO:0021772">
    <property type="term" value="P:olfactory bulb development"/>
    <property type="evidence" value="ECO:0007669"/>
    <property type="project" value="UniProtKB-ARBA"/>
</dbReference>
<evidence type="ECO:0000256" key="15">
    <source>
        <dbReference type="ARBA" id="ARBA00053244"/>
    </source>
</evidence>
<dbReference type="Pfam" id="PF13894">
    <property type="entry name" value="zf-C2H2_4"/>
    <property type="match status" value="1"/>
</dbReference>
<feature type="region of interest" description="Disordered" evidence="19">
    <location>
        <begin position="307"/>
        <end position="363"/>
    </location>
</feature>
<evidence type="ECO:0000259" key="20">
    <source>
        <dbReference type="PROSITE" id="PS50157"/>
    </source>
</evidence>
<keyword evidence="11" id="KW-0238">DNA-binding</keyword>
<evidence type="ECO:0000256" key="5">
    <source>
        <dbReference type="ARBA" id="ARBA00022723"/>
    </source>
</evidence>
<feature type="domain" description="C2H2-type" evidence="20">
    <location>
        <begin position="1117"/>
        <end position="1144"/>
    </location>
</feature>
<dbReference type="GO" id="GO:0005654">
    <property type="term" value="C:nucleoplasm"/>
    <property type="evidence" value="ECO:0007669"/>
    <property type="project" value="UniProtKB-ARBA"/>
</dbReference>
<dbReference type="GO" id="GO:0009966">
    <property type="term" value="P:regulation of signal transduction"/>
    <property type="evidence" value="ECO:0007669"/>
    <property type="project" value="UniProtKB-ARBA"/>
</dbReference>
<dbReference type="InterPro" id="IPR013087">
    <property type="entry name" value="Znf_C2H2_type"/>
</dbReference>
<keyword evidence="7 18" id="KW-0863">Zinc-finger</keyword>
<dbReference type="Pfam" id="PF00096">
    <property type="entry name" value="zf-C2H2"/>
    <property type="match status" value="4"/>
</dbReference>
<dbReference type="Proteomes" id="UP000472260">
    <property type="component" value="Unassembled WGS sequence"/>
</dbReference>
<evidence type="ECO:0000256" key="19">
    <source>
        <dbReference type="SAM" id="MobiDB-lite"/>
    </source>
</evidence>
<evidence type="ECO:0000256" key="14">
    <source>
        <dbReference type="ARBA" id="ARBA00038474"/>
    </source>
</evidence>
<feature type="domain" description="C2H2-type" evidence="20">
    <location>
        <begin position="436"/>
        <end position="463"/>
    </location>
</feature>
<keyword evidence="3" id="KW-1017">Isopeptide bond</keyword>
<evidence type="ECO:0000256" key="3">
    <source>
        <dbReference type="ARBA" id="ARBA00022499"/>
    </source>
</evidence>
<reference evidence="21" key="1">
    <citation type="submission" date="2025-08" db="UniProtKB">
        <authorList>
            <consortium name="Ensembl"/>
        </authorList>
    </citation>
    <scope>IDENTIFICATION</scope>
</reference>
<keyword evidence="5" id="KW-0479">Metal-binding</keyword>
<dbReference type="SMART" id="SM00355">
    <property type="entry name" value="ZnF_C2H2"/>
    <property type="match status" value="10"/>
</dbReference>
<dbReference type="PROSITE" id="PS50157">
    <property type="entry name" value="ZINC_FINGER_C2H2_2"/>
    <property type="match status" value="9"/>
</dbReference>
<keyword evidence="9" id="KW-0832">Ubl conjugation</keyword>
<proteinExistence type="inferred from homology"/>
<keyword evidence="12" id="KW-0804">Transcription</keyword>
<evidence type="ECO:0000256" key="8">
    <source>
        <dbReference type="ARBA" id="ARBA00022833"/>
    </source>
</evidence>
<feature type="domain" description="C2H2-type" evidence="20">
    <location>
        <begin position="985"/>
        <end position="1012"/>
    </location>
</feature>
<dbReference type="GO" id="GO:0003337">
    <property type="term" value="P:mesenchymal to epithelial transition involved in metanephros morphogenesis"/>
    <property type="evidence" value="ECO:0007669"/>
    <property type="project" value="UniProtKB-ARBA"/>
</dbReference>
<keyword evidence="8" id="KW-0862">Zinc</keyword>
<keyword evidence="22" id="KW-1185">Reference proteome</keyword>
<comment type="subcellular location">
    <subcellularLocation>
        <location evidence="1">Nucleus</location>
    </subcellularLocation>
</comment>
<dbReference type="GO" id="GO:0007507">
    <property type="term" value="P:heart development"/>
    <property type="evidence" value="ECO:0007669"/>
    <property type="project" value="UniProtKB-ARBA"/>
</dbReference>
<feature type="domain" description="C2H2-type" evidence="20">
    <location>
        <begin position="734"/>
        <end position="761"/>
    </location>
</feature>
<feature type="domain" description="C2H2-type" evidence="20">
    <location>
        <begin position="957"/>
        <end position="984"/>
    </location>
</feature>
<dbReference type="GO" id="GO:0045944">
    <property type="term" value="P:positive regulation of transcription by RNA polymerase II"/>
    <property type="evidence" value="ECO:0007669"/>
    <property type="project" value="UniProtKB-ARBA"/>
</dbReference>
<accession>A0A671QIC5</accession>
<evidence type="ECO:0000256" key="2">
    <source>
        <dbReference type="ARBA" id="ARBA00022491"/>
    </source>
</evidence>
<keyword evidence="6" id="KW-0677">Repeat</keyword>
<dbReference type="PROSITE" id="PS00028">
    <property type="entry name" value="ZINC_FINGER_C2H2_1"/>
    <property type="match status" value="9"/>
</dbReference>
<dbReference type="FunFam" id="3.30.160.60:FF:000689">
    <property type="entry name" value="Spalt like transcription factor 1"/>
    <property type="match status" value="1"/>
</dbReference>
<dbReference type="GO" id="GO:0000122">
    <property type="term" value="P:negative regulation of transcription by RNA polymerase II"/>
    <property type="evidence" value="ECO:0007669"/>
    <property type="project" value="UniProtKB-ARBA"/>
</dbReference>
<keyword evidence="13" id="KW-0539">Nucleus</keyword>
<keyword evidence="4" id="KW-0597">Phosphoprotein</keyword>
<evidence type="ECO:0000256" key="10">
    <source>
        <dbReference type="ARBA" id="ARBA00023015"/>
    </source>
</evidence>
<evidence type="ECO:0000256" key="1">
    <source>
        <dbReference type="ARBA" id="ARBA00004123"/>
    </source>
</evidence>
<comment type="similarity">
    <text evidence="14">Belongs to the sal C2H2-type zinc-finger protein family.</text>
</comment>
<evidence type="ECO:0000256" key="7">
    <source>
        <dbReference type="ARBA" id="ARBA00022771"/>
    </source>
</evidence>
<evidence type="ECO:0000256" key="4">
    <source>
        <dbReference type="ARBA" id="ARBA00022553"/>
    </source>
</evidence>
<dbReference type="PANTHER" id="PTHR23233">
    <property type="entry name" value="SAL-LIKE PROTEIN"/>
    <property type="match status" value="1"/>
</dbReference>
<dbReference type="Gene3D" id="3.30.160.60">
    <property type="entry name" value="Classic Zinc Finger"/>
    <property type="match status" value="8"/>
</dbReference>
<keyword evidence="10" id="KW-0805">Transcription regulation</keyword>
<dbReference type="GO" id="GO:0000981">
    <property type="term" value="F:DNA-binding transcription factor activity, RNA polymerase II-specific"/>
    <property type="evidence" value="ECO:0007669"/>
    <property type="project" value="TreeGrafter"/>
</dbReference>
<dbReference type="FunFam" id="3.30.160.60:FF:000260">
    <property type="entry name" value="Spalt-like transcription factor 1"/>
    <property type="match status" value="1"/>
</dbReference>
<comment type="subunit">
    <text evidence="16">May associate with NuRD histone deacetylase complex (HDAC). Interacts with components of HDAC complex including HDAC1, HDAC2, RBBP4, RBPP7, MTA1 and MTA2. Interacts with CCNQ. Interacts with NSD2 (via PHD-type zinc fingers 1, 2 and 3).</text>
</comment>
<dbReference type="FunFam" id="3.30.160.60:FF:000341">
    <property type="entry name" value="Spalt-like transcription factor 1"/>
    <property type="match status" value="1"/>
</dbReference>
<evidence type="ECO:0000256" key="6">
    <source>
        <dbReference type="ARBA" id="ARBA00022737"/>
    </source>
</evidence>
<dbReference type="InterPro" id="IPR036236">
    <property type="entry name" value="Znf_C2H2_sf"/>
</dbReference>
<evidence type="ECO:0000313" key="21">
    <source>
        <dbReference type="Ensembl" id="ENSSANP00000069850.1"/>
    </source>
</evidence>
<protein>
    <recommendedName>
        <fullName evidence="17">Sal-like protein 1</fullName>
    </recommendedName>
</protein>
<dbReference type="FunFam" id="3.30.160.60:FF:000079">
    <property type="entry name" value="Spalt-like transcription factor 3"/>
    <property type="match status" value="1"/>
</dbReference>
<dbReference type="FunFam" id="3.30.160.60:FF:000215">
    <property type="entry name" value="Spalt-like transcription factor 3"/>
    <property type="match status" value="1"/>
</dbReference>
<evidence type="ECO:0000256" key="18">
    <source>
        <dbReference type="PROSITE-ProRule" id="PRU00042"/>
    </source>
</evidence>
<dbReference type="Ensembl" id="ENSSANT00000074260.1">
    <property type="protein sequence ID" value="ENSSANP00000069850.1"/>
    <property type="gene ID" value="ENSSANG00000034852.1"/>
</dbReference>
<evidence type="ECO:0000256" key="11">
    <source>
        <dbReference type="ARBA" id="ARBA00023125"/>
    </source>
</evidence>
<dbReference type="CDD" id="cd20908">
    <property type="entry name" value="SUF4-like"/>
    <property type="match status" value="1"/>
</dbReference>
<keyword evidence="2" id="KW-0678">Repressor</keyword>
<dbReference type="PANTHER" id="PTHR23233:SF51">
    <property type="entry name" value="SAL-LIKE PROTEIN 1"/>
    <property type="match status" value="1"/>
</dbReference>
<dbReference type="FunFam" id="3.30.160.60:FF:000708">
    <property type="entry name" value="Sal-like protein 1"/>
    <property type="match status" value="1"/>
</dbReference>
<dbReference type="GO" id="GO:0035295">
    <property type="term" value="P:tube development"/>
    <property type="evidence" value="ECO:0007669"/>
    <property type="project" value="UniProtKB-ARBA"/>
</dbReference>
<organism evidence="21 22">
    <name type="scientific">Sinocyclocheilus anshuiensis</name>
    <dbReference type="NCBI Taxonomy" id="1608454"/>
    <lineage>
        <taxon>Eukaryota</taxon>
        <taxon>Metazoa</taxon>
        <taxon>Chordata</taxon>
        <taxon>Craniata</taxon>
        <taxon>Vertebrata</taxon>
        <taxon>Euteleostomi</taxon>
        <taxon>Actinopterygii</taxon>
        <taxon>Neopterygii</taxon>
        <taxon>Teleostei</taxon>
        <taxon>Ostariophysi</taxon>
        <taxon>Cypriniformes</taxon>
        <taxon>Cyprinidae</taxon>
        <taxon>Cyprininae</taxon>
        <taxon>Sinocyclocheilus</taxon>
    </lineage>
</organism>
<feature type="domain" description="C2H2-type" evidence="20">
    <location>
        <begin position="674"/>
        <end position="701"/>
    </location>
</feature>
<dbReference type="InterPro" id="IPR051565">
    <property type="entry name" value="Sal_C2H2-zinc-finger"/>
</dbReference>
<dbReference type="GO" id="GO:0000792">
    <property type="term" value="C:heterochromatin"/>
    <property type="evidence" value="ECO:0007669"/>
    <property type="project" value="UniProtKB-ARBA"/>
</dbReference>
<dbReference type="SUPFAM" id="SSF57667">
    <property type="entry name" value="beta-beta-alpha zinc fingers"/>
    <property type="match status" value="4"/>
</dbReference>
<feature type="compositionally biased region" description="Polar residues" evidence="19">
    <location>
        <begin position="337"/>
        <end position="352"/>
    </location>
</feature>
<evidence type="ECO:0000313" key="22">
    <source>
        <dbReference type="Proteomes" id="UP000472260"/>
    </source>
</evidence>